<evidence type="ECO:0000313" key="4">
    <source>
        <dbReference type="Proteomes" id="UP001281003"/>
    </source>
</evidence>
<gene>
    <name evidence="3" type="ORF">B0T20DRAFT_478879</name>
</gene>
<evidence type="ECO:0000313" key="3">
    <source>
        <dbReference type="EMBL" id="KAK3399518.1"/>
    </source>
</evidence>
<dbReference type="AlphaFoldDB" id="A0AAE0UCY2"/>
<evidence type="ECO:0000256" key="1">
    <source>
        <dbReference type="SAM" id="MobiDB-lite"/>
    </source>
</evidence>
<sequence>MKFSTLPTLTFLAFTTAGVLAAPQPILVNRQNSPPPLSNPNQSSSLQPFSTSPTCSGPPTDVIIPVSYATSSIPSDTTLTQGCYEYIDPGTGQWTPVQSVRITGVWPEANACLLRFYEGRECARGGSKYGQVGNGVCGGFGGGKGVGSYQVVCQSG</sequence>
<feature type="region of interest" description="Disordered" evidence="1">
    <location>
        <begin position="30"/>
        <end position="58"/>
    </location>
</feature>
<feature type="compositionally biased region" description="Low complexity" evidence="1">
    <location>
        <begin position="39"/>
        <end position="48"/>
    </location>
</feature>
<reference evidence="3" key="1">
    <citation type="journal article" date="2023" name="Mol. Phylogenet. Evol.">
        <title>Genome-scale phylogeny and comparative genomics of the fungal order Sordariales.</title>
        <authorList>
            <person name="Hensen N."/>
            <person name="Bonometti L."/>
            <person name="Westerberg I."/>
            <person name="Brannstrom I.O."/>
            <person name="Guillou S."/>
            <person name="Cros-Aarteil S."/>
            <person name="Calhoun S."/>
            <person name="Haridas S."/>
            <person name="Kuo A."/>
            <person name="Mondo S."/>
            <person name="Pangilinan J."/>
            <person name="Riley R."/>
            <person name="LaButti K."/>
            <person name="Andreopoulos B."/>
            <person name="Lipzen A."/>
            <person name="Chen C."/>
            <person name="Yan M."/>
            <person name="Daum C."/>
            <person name="Ng V."/>
            <person name="Clum A."/>
            <person name="Steindorff A."/>
            <person name="Ohm R.A."/>
            <person name="Martin F."/>
            <person name="Silar P."/>
            <person name="Natvig D.O."/>
            <person name="Lalanne C."/>
            <person name="Gautier V."/>
            <person name="Ament-Velasquez S.L."/>
            <person name="Kruys A."/>
            <person name="Hutchinson M.I."/>
            <person name="Powell A.J."/>
            <person name="Barry K."/>
            <person name="Miller A.N."/>
            <person name="Grigoriev I.V."/>
            <person name="Debuchy R."/>
            <person name="Gladieux P."/>
            <person name="Hiltunen Thoren M."/>
            <person name="Johannesson H."/>
        </authorList>
    </citation>
    <scope>NUCLEOTIDE SEQUENCE</scope>
    <source>
        <strain evidence="3">FGSC 1904</strain>
    </source>
</reference>
<feature type="signal peptide" evidence="2">
    <location>
        <begin position="1"/>
        <end position="21"/>
    </location>
</feature>
<feature type="chain" id="PRO_5042122112" evidence="2">
    <location>
        <begin position="22"/>
        <end position="156"/>
    </location>
</feature>
<organism evidence="3 4">
    <name type="scientific">Sordaria brevicollis</name>
    <dbReference type="NCBI Taxonomy" id="83679"/>
    <lineage>
        <taxon>Eukaryota</taxon>
        <taxon>Fungi</taxon>
        <taxon>Dikarya</taxon>
        <taxon>Ascomycota</taxon>
        <taxon>Pezizomycotina</taxon>
        <taxon>Sordariomycetes</taxon>
        <taxon>Sordariomycetidae</taxon>
        <taxon>Sordariales</taxon>
        <taxon>Sordariaceae</taxon>
        <taxon>Sordaria</taxon>
    </lineage>
</organism>
<keyword evidence="2" id="KW-0732">Signal</keyword>
<name>A0AAE0UCY2_SORBR</name>
<accession>A0AAE0UCY2</accession>
<dbReference type="Proteomes" id="UP001281003">
    <property type="component" value="Unassembled WGS sequence"/>
</dbReference>
<dbReference type="EMBL" id="JAUTDP010000005">
    <property type="protein sequence ID" value="KAK3399518.1"/>
    <property type="molecule type" value="Genomic_DNA"/>
</dbReference>
<reference evidence="3" key="2">
    <citation type="submission" date="2023-07" db="EMBL/GenBank/DDBJ databases">
        <authorList>
            <consortium name="Lawrence Berkeley National Laboratory"/>
            <person name="Haridas S."/>
            <person name="Hensen N."/>
            <person name="Bonometti L."/>
            <person name="Westerberg I."/>
            <person name="Brannstrom I.O."/>
            <person name="Guillou S."/>
            <person name="Cros-Aarteil S."/>
            <person name="Calhoun S."/>
            <person name="Kuo A."/>
            <person name="Mondo S."/>
            <person name="Pangilinan J."/>
            <person name="Riley R."/>
            <person name="LaButti K."/>
            <person name="Andreopoulos B."/>
            <person name="Lipzen A."/>
            <person name="Chen C."/>
            <person name="Yanf M."/>
            <person name="Daum C."/>
            <person name="Ng V."/>
            <person name="Clum A."/>
            <person name="Steindorff A."/>
            <person name="Ohm R."/>
            <person name="Martin F."/>
            <person name="Silar P."/>
            <person name="Natvig D."/>
            <person name="Lalanne C."/>
            <person name="Gautier V."/>
            <person name="Ament-velasquez S.L."/>
            <person name="Kruys A."/>
            <person name="Hutchinson M.I."/>
            <person name="Powell A.J."/>
            <person name="Barry K."/>
            <person name="Miller A.N."/>
            <person name="Grigoriev I.V."/>
            <person name="Debuchy R."/>
            <person name="Gladieux P."/>
            <person name="Thoren M.H."/>
            <person name="Johannesson H."/>
        </authorList>
    </citation>
    <scope>NUCLEOTIDE SEQUENCE</scope>
    <source>
        <strain evidence="3">FGSC 1904</strain>
    </source>
</reference>
<protein>
    <submittedName>
        <fullName evidence="3">Uncharacterized protein</fullName>
    </submittedName>
</protein>
<proteinExistence type="predicted"/>
<evidence type="ECO:0000256" key="2">
    <source>
        <dbReference type="SAM" id="SignalP"/>
    </source>
</evidence>
<comment type="caution">
    <text evidence="3">The sequence shown here is derived from an EMBL/GenBank/DDBJ whole genome shotgun (WGS) entry which is preliminary data.</text>
</comment>
<keyword evidence="4" id="KW-1185">Reference proteome</keyword>